<sequence>MGSHKRKDFEYFKDIGFGFRGYIKDSKSIYIVHIKHLNKPGIYSTHHVWYTTTLSSFSSIYSISNPLLNTYTTAYNGFTSSLTSQQADELLKSDFVIGIYQDTLYQLHTTRTPEFLGLQTNSGLPKGLVNETLNKCLHDIIIGVLDTRVWPESKSFNDTGMSDIPKR</sequence>
<dbReference type="Gene3D" id="3.30.70.80">
    <property type="entry name" value="Peptidase S8 propeptide/proteinase inhibitor I9"/>
    <property type="match status" value="1"/>
</dbReference>
<gene>
    <name evidence="5" type="ORF">TanjilG_02929</name>
</gene>
<dbReference type="STRING" id="3871.A0A1J7GA45"/>
<dbReference type="InterPro" id="IPR045051">
    <property type="entry name" value="SBT"/>
</dbReference>
<comment type="subcellular location">
    <subcellularLocation>
        <location evidence="1">Secreted</location>
    </subcellularLocation>
</comment>
<dbReference type="InterPro" id="IPR037045">
    <property type="entry name" value="S8pro/Inhibitor_I9_sf"/>
</dbReference>
<dbReference type="AlphaFoldDB" id="A0A1J7GA45"/>
<dbReference type="InterPro" id="IPR010259">
    <property type="entry name" value="S8pro/Inhibitor_I9"/>
</dbReference>
<evidence type="ECO:0000256" key="2">
    <source>
        <dbReference type="ARBA" id="ARBA00011073"/>
    </source>
</evidence>
<evidence type="ECO:0000256" key="3">
    <source>
        <dbReference type="ARBA" id="ARBA00022729"/>
    </source>
</evidence>
<dbReference type="Pfam" id="PF05922">
    <property type="entry name" value="Inhibitor_I9"/>
    <property type="match status" value="1"/>
</dbReference>
<dbReference type="Gramene" id="OIV97221">
    <property type="protein sequence ID" value="OIV97221"/>
    <property type="gene ID" value="TanjilG_02929"/>
</dbReference>
<organism evidence="5 6">
    <name type="scientific">Lupinus angustifolius</name>
    <name type="common">Narrow-leaved blue lupine</name>
    <dbReference type="NCBI Taxonomy" id="3871"/>
    <lineage>
        <taxon>Eukaryota</taxon>
        <taxon>Viridiplantae</taxon>
        <taxon>Streptophyta</taxon>
        <taxon>Embryophyta</taxon>
        <taxon>Tracheophyta</taxon>
        <taxon>Spermatophyta</taxon>
        <taxon>Magnoliopsida</taxon>
        <taxon>eudicotyledons</taxon>
        <taxon>Gunneridae</taxon>
        <taxon>Pentapetalae</taxon>
        <taxon>rosids</taxon>
        <taxon>fabids</taxon>
        <taxon>Fabales</taxon>
        <taxon>Fabaceae</taxon>
        <taxon>Papilionoideae</taxon>
        <taxon>50 kb inversion clade</taxon>
        <taxon>genistoids sensu lato</taxon>
        <taxon>core genistoids</taxon>
        <taxon>Genisteae</taxon>
        <taxon>Lupinus</taxon>
    </lineage>
</organism>
<keyword evidence="3" id="KW-0732">Signal</keyword>
<feature type="domain" description="Inhibitor I9" evidence="4">
    <location>
        <begin position="30"/>
        <end position="108"/>
    </location>
</feature>
<evidence type="ECO:0000313" key="5">
    <source>
        <dbReference type="EMBL" id="OIV97221.1"/>
    </source>
</evidence>
<dbReference type="Gene3D" id="3.40.50.200">
    <property type="entry name" value="Peptidase S8/S53 domain"/>
    <property type="match status" value="1"/>
</dbReference>
<dbReference type="GO" id="GO:0006508">
    <property type="term" value="P:proteolysis"/>
    <property type="evidence" value="ECO:0007669"/>
    <property type="project" value="InterPro"/>
</dbReference>
<evidence type="ECO:0000259" key="4">
    <source>
        <dbReference type="Pfam" id="PF05922"/>
    </source>
</evidence>
<dbReference type="Proteomes" id="UP000188354">
    <property type="component" value="Chromosome LG15"/>
</dbReference>
<keyword evidence="6" id="KW-1185">Reference proteome</keyword>
<dbReference type="PANTHER" id="PTHR10795">
    <property type="entry name" value="PROPROTEIN CONVERTASE SUBTILISIN/KEXIN"/>
    <property type="match status" value="1"/>
</dbReference>
<accession>A0A1J7GA45</accession>
<dbReference type="SUPFAM" id="SSF52743">
    <property type="entry name" value="Subtilisin-like"/>
    <property type="match status" value="1"/>
</dbReference>
<dbReference type="InterPro" id="IPR036852">
    <property type="entry name" value="Peptidase_S8/S53_dom_sf"/>
</dbReference>
<evidence type="ECO:0000256" key="1">
    <source>
        <dbReference type="ARBA" id="ARBA00004613"/>
    </source>
</evidence>
<comment type="similarity">
    <text evidence="2">Belongs to the peptidase S8 family.</text>
</comment>
<name>A0A1J7GA45_LUPAN</name>
<dbReference type="OMA" id="KYSHTHK"/>
<dbReference type="GO" id="GO:0005576">
    <property type="term" value="C:extracellular region"/>
    <property type="evidence" value="ECO:0007669"/>
    <property type="project" value="UniProtKB-SubCell"/>
</dbReference>
<protein>
    <recommendedName>
        <fullName evidence="4">Inhibitor I9 domain-containing protein</fullName>
    </recommendedName>
</protein>
<dbReference type="EMBL" id="CM007375">
    <property type="protein sequence ID" value="OIV97221.1"/>
    <property type="molecule type" value="Genomic_DNA"/>
</dbReference>
<proteinExistence type="inferred from homology"/>
<dbReference type="GO" id="GO:0004252">
    <property type="term" value="F:serine-type endopeptidase activity"/>
    <property type="evidence" value="ECO:0007669"/>
    <property type="project" value="InterPro"/>
</dbReference>
<evidence type="ECO:0000313" key="6">
    <source>
        <dbReference type="Proteomes" id="UP000188354"/>
    </source>
</evidence>
<reference evidence="5 6" key="1">
    <citation type="journal article" date="2017" name="Plant Biotechnol. J.">
        <title>A comprehensive draft genome sequence for lupin (Lupinus angustifolius), an emerging health food: insights into plant-microbe interactions and legume evolution.</title>
        <authorList>
            <person name="Hane J.K."/>
            <person name="Ming Y."/>
            <person name="Kamphuis L.G."/>
            <person name="Nelson M.N."/>
            <person name="Garg G."/>
            <person name="Atkins C.A."/>
            <person name="Bayer P.E."/>
            <person name="Bravo A."/>
            <person name="Bringans S."/>
            <person name="Cannon S."/>
            <person name="Edwards D."/>
            <person name="Foley R."/>
            <person name="Gao L.L."/>
            <person name="Harrison M.J."/>
            <person name="Huang W."/>
            <person name="Hurgobin B."/>
            <person name="Li S."/>
            <person name="Liu C.W."/>
            <person name="McGrath A."/>
            <person name="Morahan G."/>
            <person name="Murray J."/>
            <person name="Weller J."/>
            <person name="Jian J."/>
            <person name="Singh K.B."/>
        </authorList>
    </citation>
    <scope>NUCLEOTIDE SEQUENCE [LARGE SCALE GENOMIC DNA]</scope>
    <source>
        <strain evidence="6">cv. Tanjil</strain>
        <tissue evidence="5">Whole plant</tissue>
    </source>
</reference>